<dbReference type="EMBL" id="GL378375">
    <property type="protein sequence ID" value="EFJ43211.1"/>
    <property type="molecule type" value="Genomic_DNA"/>
</dbReference>
<organism evidence="2">
    <name type="scientific">Volvox carteri f. nagariensis</name>
    <dbReference type="NCBI Taxonomy" id="3068"/>
    <lineage>
        <taxon>Eukaryota</taxon>
        <taxon>Viridiplantae</taxon>
        <taxon>Chlorophyta</taxon>
        <taxon>core chlorophytes</taxon>
        <taxon>Chlorophyceae</taxon>
        <taxon>CS clade</taxon>
        <taxon>Chlamydomonadales</taxon>
        <taxon>Volvocaceae</taxon>
        <taxon>Volvox</taxon>
    </lineage>
</organism>
<proteinExistence type="predicted"/>
<dbReference type="OrthoDB" id="524060at2759"/>
<evidence type="ECO:0000313" key="1">
    <source>
        <dbReference type="EMBL" id="EFJ43211.1"/>
    </source>
</evidence>
<name>D8UAT0_VOLCA</name>
<evidence type="ECO:0000313" key="2">
    <source>
        <dbReference type="Proteomes" id="UP000001058"/>
    </source>
</evidence>
<dbReference type="InParanoid" id="D8UAT0"/>
<keyword evidence="2" id="KW-1185">Reference proteome</keyword>
<reference evidence="1 2" key="1">
    <citation type="journal article" date="2010" name="Science">
        <title>Genomic analysis of organismal complexity in the multicellular green alga Volvox carteri.</title>
        <authorList>
            <person name="Prochnik S.E."/>
            <person name="Umen J."/>
            <person name="Nedelcu A.M."/>
            <person name="Hallmann A."/>
            <person name="Miller S.M."/>
            <person name="Nishii I."/>
            <person name="Ferris P."/>
            <person name="Kuo A."/>
            <person name="Mitros T."/>
            <person name="Fritz-Laylin L.K."/>
            <person name="Hellsten U."/>
            <person name="Chapman J."/>
            <person name="Simakov O."/>
            <person name="Rensing S.A."/>
            <person name="Terry A."/>
            <person name="Pangilinan J."/>
            <person name="Kapitonov V."/>
            <person name="Jurka J."/>
            <person name="Salamov A."/>
            <person name="Shapiro H."/>
            <person name="Schmutz J."/>
            <person name="Grimwood J."/>
            <person name="Lindquist E."/>
            <person name="Lucas S."/>
            <person name="Grigoriev I.V."/>
            <person name="Schmitt R."/>
            <person name="Kirk D."/>
            <person name="Rokhsar D.S."/>
        </authorList>
    </citation>
    <scope>NUCLEOTIDE SEQUENCE [LARGE SCALE GENOMIC DNA]</scope>
    <source>
        <strain evidence="2">f. Nagariensis / Eve</strain>
    </source>
</reference>
<dbReference type="RefSeq" id="XP_002955786.1">
    <property type="nucleotide sequence ID" value="XM_002955740.1"/>
</dbReference>
<dbReference type="KEGG" id="vcn:VOLCADRAFT_119177"/>
<dbReference type="AlphaFoldDB" id="D8UAT0"/>
<gene>
    <name evidence="1" type="ORF">VOLCADRAFT_119177</name>
</gene>
<sequence length="122" mass="13913">MRRPQPAAQRSALESRERGLDTYVRKIRGRAKFDRELKRLEYHAQNVKPIGEPRKKGLTFSRARSAGGVLSVDREAMQAAYGESCTDPVEVLRGRVEVPEMLKMQLEELHARIAKLSEMHAL</sequence>
<accession>D8UAT0</accession>
<dbReference type="Proteomes" id="UP000001058">
    <property type="component" value="Unassembled WGS sequence"/>
</dbReference>
<dbReference type="GeneID" id="9614436"/>
<protein>
    <submittedName>
        <fullName evidence="1">Uncharacterized protein</fullName>
    </submittedName>
</protein>